<dbReference type="HOGENOM" id="CLU_138923_1_1_1"/>
<protein>
    <recommendedName>
        <fullName evidence="1">DUF4100 domain-containing protein</fullName>
    </recommendedName>
</protein>
<dbReference type="InterPro" id="IPR025165">
    <property type="entry name" value="DUF4100"/>
</dbReference>
<reference evidence="2 3" key="1">
    <citation type="submission" date="2014-04" db="EMBL/GenBank/DDBJ databases">
        <authorList>
            <consortium name="DOE Joint Genome Institute"/>
            <person name="Kuo A."/>
            <person name="Ruytinx J."/>
            <person name="Rineau F."/>
            <person name="Colpaert J."/>
            <person name="Kohler A."/>
            <person name="Nagy L.G."/>
            <person name="Floudas D."/>
            <person name="Copeland A."/>
            <person name="Barry K.W."/>
            <person name="Cichocki N."/>
            <person name="Veneault-Fourrey C."/>
            <person name="LaButti K."/>
            <person name="Lindquist E.A."/>
            <person name="Lipzen A."/>
            <person name="Lundell T."/>
            <person name="Morin E."/>
            <person name="Murat C."/>
            <person name="Sun H."/>
            <person name="Tunlid A."/>
            <person name="Henrissat B."/>
            <person name="Grigoriev I.V."/>
            <person name="Hibbett D.S."/>
            <person name="Martin F."/>
            <person name="Nordberg H.P."/>
            <person name="Cantor M.N."/>
            <person name="Hua S.X."/>
        </authorList>
    </citation>
    <scope>NUCLEOTIDE SEQUENCE [LARGE SCALE GENOMIC DNA]</scope>
    <source>
        <strain evidence="2 3">UH-Slu-Lm8-n1</strain>
    </source>
</reference>
<feature type="domain" description="DUF4100" evidence="1">
    <location>
        <begin position="1"/>
        <end position="47"/>
    </location>
</feature>
<accession>A0A0D0A043</accession>
<dbReference type="EMBL" id="KN836935">
    <property type="protein sequence ID" value="KIK31499.1"/>
    <property type="molecule type" value="Genomic_DNA"/>
</dbReference>
<dbReference type="Proteomes" id="UP000054485">
    <property type="component" value="Unassembled WGS sequence"/>
</dbReference>
<sequence length="162" mass="17376">SEISDGINTRSVLNQILNVPVALTAGEVLGVSKELSGLLTELIRPRAAVRKGMYVGYGPNFGNENSANGFRITGIPEARTKEALIELPIKIGGNSLKAVIDTGSQLNIVSERMYEKIIKLPIKRNETLTLHDANGGRGRLRGLVSQVPINIGAVLTTAEIYV</sequence>
<dbReference type="InParanoid" id="A0A0D0A043"/>
<evidence type="ECO:0000313" key="3">
    <source>
        <dbReference type="Proteomes" id="UP000054485"/>
    </source>
</evidence>
<proteinExistence type="predicted"/>
<keyword evidence="3" id="KW-1185">Reference proteome</keyword>
<dbReference type="CDD" id="cd00303">
    <property type="entry name" value="retropepsin_like"/>
    <property type="match status" value="1"/>
</dbReference>
<dbReference type="SUPFAM" id="SSF50630">
    <property type="entry name" value="Acid proteases"/>
    <property type="match status" value="1"/>
</dbReference>
<evidence type="ECO:0000259" key="1">
    <source>
        <dbReference type="Pfam" id="PF13352"/>
    </source>
</evidence>
<dbReference type="AlphaFoldDB" id="A0A0D0A043"/>
<evidence type="ECO:0000313" key="2">
    <source>
        <dbReference type="EMBL" id="KIK31499.1"/>
    </source>
</evidence>
<feature type="non-terminal residue" evidence="2">
    <location>
        <position position="162"/>
    </location>
</feature>
<dbReference type="OrthoDB" id="5535068at2759"/>
<name>A0A0D0A043_9AGAM</name>
<dbReference type="Pfam" id="PF13352">
    <property type="entry name" value="DUF4100"/>
    <property type="match status" value="1"/>
</dbReference>
<dbReference type="InterPro" id="IPR021109">
    <property type="entry name" value="Peptidase_aspartic_dom_sf"/>
</dbReference>
<dbReference type="Gene3D" id="2.40.70.10">
    <property type="entry name" value="Acid Proteases"/>
    <property type="match status" value="1"/>
</dbReference>
<reference evidence="3" key="2">
    <citation type="submission" date="2015-01" db="EMBL/GenBank/DDBJ databases">
        <title>Evolutionary Origins and Diversification of the Mycorrhizal Mutualists.</title>
        <authorList>
            <consortium name="DOE Joint Genome Institute"/>
            <consortium name="Mycorrhizal Genomics Consortium"/>
            <person name="Kohler A."/>
            <person name="Kuo A."/>
            <person name="Nagy L.G."/>
            <person name="Floudas D."/>
            <person name="Copeland A."/>
            <person name="Barry K.W."/>
            <person name="Cichocki N."/>
            <person name="Veneault-Fourrey C."/>
            <person name="LaButti K."/>
            <person name="Lindquist E.A."/>
            <person name="Lipzen A."/>
            <person name="Lundell T."/>
            <person name="Morin E."/>
            <person name="Murat C."/>
            <person name="Riley R."/>
            <person name="Ohm R."/>
            <person name="Sun H."/>
            <person name="Tunlid A."/>
            <person name="Henrissat B."/>
            <person name="Grigoriev I.V."/>
            <person name="Hibbett D.S."/>
            <person name="Martin F."/>
        </authorList>
    </citation>
    <scope>NUCLEOTIDE SEQUENCE [LARGE SCALE GENOMIC DNA]</scope>
    <source>
        <strain evidence="3">UH-Slu-Lm8-n1</strain>
    </source>
</reference>
<dbReference type="STRING" id="930992.A0A0D0A043"/>
<gene>
    <name evidence="2" type="ORF">CY34DRAFT_32184</name>
</gene>
<organism evidence="2 3">
    <name type="scientific">Suillus luteus UH-Slu-Lm8-n1</name>
    <dbReference type="NCBI Taxonomy" id="930992"/>
    <lineage>
        <taxon>Eukaryota</taxon>
        <taxon>Fungi</taxon>
        <taxon>Dikarya</taxon>
        <taxon>Basidiomycota</taxon>
        <taxon>Agaricomycotina</taxon>
        <taxon>Agaricomycetes</taxon>
        <taxon>Agaricomycetidae</taxon>
        <taxon>Boletales</taxon>
        <taxon>Suillineae</taxon>
        <taxon>Suillaceae</taxon>
        <taxon>Suillus</taxon>
    </lineage>
</organism>
<feature type="non-terminal residue" evidence="2">
    <location>
        <position position="1"/>
    </location>
</feature>